<dbReference type="PROSITE" id="PS50068">
    <property type="entry name" value="LDLRA_2"/>
    <property type="match status" value="4"/>
</dbReference>
<evidence type="ECO:0000313" key="12">
    <source>
        <dbReference type="Proteomes" id="UP000663864"/>
    </source>
</evidence>
<protein>
    <recommendedName>
        <fullName evidence="10">G-protein coupled receptors family 1 profile domain-containing protein</fullName>
    </recommendedName>
</protein>
<evidence type="ECO:0000256" key="1">
    <source>
        <dbReference type="ARBA" id="ARBA00004370"/>
    </source>
</evidence>
<feature type="transmembrane region" description="Helical" evidence="9">
    <location>
        <begin position="1489"/>
        <end position="1508"/>
    </location>
</feature>
<name>A0A815DNZ3_9BILA</name>
<dbReference type="Gene3D" id="3.30.160.320">
    <property type="match status" value="1"/>
</dbReference>
<evidence type="ECO:0000256" key="3">
    <source>
        <dbReference type="ARBA" id="ARBA00022692"/>
    </source>
</evidence>
<organism evidence="11 12">
    <name type="scientific">Rotaria sordida</name>
    <dbReference type="NCBI Taxonomy" id="392033"/>
    <lineage>
        <taxon>Eukaryota</taxon>
        <taxon>Metazoa</taxon>
        <taxon>Spiralia</taxon>
        <taxon>Gnathifera</taxon>
        <taxon>Rotifera</taxon>
        <taxon>Eurotatoria</taxon>
        <taxon>Bdelloidea</taxon>
        <taxon>Philodinida</taxon>
        <taxon>Philodinidae</taxon>
        <taxon>Rotaria</taxon>
    </lineage>
</organism>
<dbReference type="InterPro" id="IPR017452">
    <property type="entry name" value="GPCR_Rhodpsn_7TM"/>
</dbReference>
<dbReference type="EMBL" id="CAJNOT010002256">
    <property type="protein sequence ID" value="CAF1299464.1"/>
    <property type="molecule type" value="Genomic_DNA"/>
</dbReference>
<dbReference type="Gene3D" id="4.10.400.10">
    <property type="entry name" value="Low-density Lipoprotein Receptor"/>
    <property type="match status" value="3"/>
</dbReference>
<keyword evidence="3 9" id="KW-0812">Transmembrane</keyword>
<comment type="caution">
    <text evidence="8">Lacks conserved residue(s) required for the propagation of feature annotation.</text>
</comment>
<proteinExistence type="predicted"/>
<dbReference type="Gene3D" id="1.20.1070.10">
    <property type="entry name" value="Rhodopsin 7-helix transmembrane proteins"/>
    <property type="match status" value="1"/>
</dbReference>
<dbReference type="PROSITE" id="PS00022">
    <property type="entry name" value="EGF_1"/>
    <property type="match status" value="2"/>
</dbReference>
<feature type="transmembrane region" description="Helical" evidence="9">
    <location>
        <begin position="1520"/>
        <end position="1542"/>
    </location>
</feature>
<feature type="disulfide bond" evidence="8">
    <location>
        <begin position="259"/>
        <end position="271"/>
    </location>
</feature>
<dbReference type="PRINTS" id="PR00261">
    <property type="entry name" value="LDLRECEPTOR"/>
</dbReference>
<feature type="disulfide bond" evidence="8">
    <location>
        <begin position="236"/>
        <end position="251"/>
    </location>
</feature>
<dbReference type="SUPFAM" id="SSF57424">
    <property type="entry name" value="LDL receptor-like module"/>
    <property type="match status" value="2"/>
</dbReference>
<keyword evidence="2" id="KW-0929">Antimicrobial</keyword>
<keyword evidence="5" id="KW-0044">Antibiotic</keyword>
<evidence type="ECO:0000256" key="4">
    <source>
        <dbReference type="ARBA" id="ARBA00022989"/>
    </source>
</evidence>
<dbReference type="InterPro" id="IPR036055">
    <property type="entry name" value="LDL_receptor-like_sf"/>
</dbReference>
<dbReference type="InterPro" id="IPR051221">
    <property type="entry name" value="LDLR-related"/>
</dbReference>
<accession>A0A815DNZ3</accession>
<dbReference type="Gene3D" id="2.10.25.10">
    <property type="entry name" value="Laminin"/>
    <property type="match status" value="1"/>
</dbReference>
<dbReference type="InterPro" id="IPR002172">
    <property type="entry name" value="LDrepeatLR_classA_rpt"/>
</dbReference>
<evidence type="ECO:0000256" key="7">
    <source>
        <dbReference type="ARBA" id="ARBA00023157"/>
    </source>
</evidence>
<evidence type="ECO:0000256" key="2">
    <source>
        <dbReference type="ARBA" id="ARBA00022529"/>
    </source>
</evidence>
<dbReference type="GO" id="GO:0005886">
    <property type="term" value="C:plasma membrane"/>
    <property type="evidence" value="ECO:0007669"/>
    <property type="project" value="TreeGrafter"/>
</dbReference>
<dbReference type="PANTHER" id="PTHR22722">
    <property type="entry name" value="LOW-DENSITY LIPOPROTEIN RECEPTOR-RELATED PROTEIN 2-RELATED"/>
    <property type="match status" value="1"/>
</dbReference>
<evidence type="ECO:0000313" key="11">
    <source>
        <dbReference type="EMBL" id="CAF1299464.1"/>
    </source>
</evidence>
<dbReference type="SMART" id="SM00192">
    <property type="entry name" value="LDLa"/>
    <property type="match status" value="6"/>
</dbReference>
<sequence length="1559" mass="181120">MFGVTCMTTIKGELSESKWRWQGRFWCPSLSMMQGYSHNQKGRNEAIEYAIEDYKRQGEQNGFLTEKQLNDSSKVKSKSIASLVNLKSKDSISDEQEPYIILAHQLLPMCLRPLEESVLITDFYFNNAIDPSFNFFELKEKNISSQLLLSWSSSINLAENYEIFLNNILNWSLLLSNNETLFYNCTSPWFGPFCRFAFDIDESYNEIDVSNNDHVTCYIHLNCVTSSVCLDWREICDRKNDCLDGSDEFNCWQLEINECAENEYRCHNGQCIPVEFFHDVIINLDCLDRTDEPVYNYYNKYCPDDYGFRCEEHSCRPGHREFPCGDGQCTNEINVQLWLKCENGRGDLVFDDLCSRIMACLMKLYDLIDYKWCEEFCAETNCPRNNCPLLYEFPTGSILFGHVRFMFTNRKMEINSHYIPLPDCVCYDEKLCADFLPATQHLNNLTCRHLSEIGLNEYWYNQLENFIVNIKDRFRGCLVIYNETHYCNYSTMYKCKNSNKCISKYRLVDGIRDCPFDDDETFNQSCSLNDVHQRFTCSSDNIKKCFAPLIIQDNKNDCKYGEDEDNKDTTLTKNHIYFQNICDGFEDLLPILIDGRNETDETECEHWLCNNTYTRCDRFWSCKDGADEINCPPSTCPEFQHSCVFPNNTYKVSCLPLDQAGDGIVDCLGAFDERNRCRSADSSSFQYNFLCRNDTTCIEPHYLCNNEAECQSGDDEIFCTNYGSHLNAICFALESSSRTEVENYFCNLMKRFLRSTRTYFTLRNMPTYVLQLATETTTSFSPSPSPQTKIQSIQNNRMLDISYDTEWQCNRGVAIYVRMNNGTYKLYCLCSPSYYGDRCQYQNQRVSLTVKIRVRSDWNTLFTLLITLIDNEGNIQSHGYIEYLPIRNCDIKFNIYLLYSTRPKNVANNYSVRIDAFNKLTLSYRASWIFPLRFPFLPVHRLSVLLIVPMTFCRCNSGWSGTQCSIKYKCDCAPNSLCIGDSICICPLCRFGPRCYLIQSSCQSESCANSGLWIPSDERYVNTLVNKSICICREEYSGDRCEYRQTQIDISFHKKITIPQSLFIHFITVQNNAEHIRRSIMKKIGFDQNSLSLYTSIIFNIAFVEFFNDYYLIILREEAISSSIISTKIIPSQRCASIHELFNKTFVNQHLLKRIKYYHIPCKERLNLVCFYDEIHFCLCDLGRRANCFEFDHNMTYDCHGYNLCENGGQCFQNDPKCPTLTICTCRECYYGSRCQFSTKGSTLSLDSILGYQIHPHIGISRQSFIIKILIALTTIMLGLGFISSLFSVLTFQRETTRNVGCGLYLFTSSITSVITMSVFTVKFWFLLASQMGSINNRSFTHVQCVSIDFILRLLLSAGDWLSACVATERAMSVSKGINFDKARSKQIAKWIILIVFLFTSCTHIHEPMHRHLIDDEEEQRAWCVTKYSPSIQMFDWALNILHFSIPFATNCISAVVIIITTARTRSNVQKTQSYKKLLREQFQHHKHLLISPFILVLLALPRLIISFLSGCMKSTRNPWLYLIGYFISFIPPMLTFVIFVLPSEMYKKEFNESIKRFW</sequence>
<feature type="disulfide bond" evidence="8">
    <location>
        <begin position="217"/>
        <end position="229"/>
    </location>
</feature>
<evidence type="ECO:0000259" key="10">
    <source>
        <dbReference type="PROSITE" id="PS50262"/>
    </source>
</evidence>
<comment type="subcellular location">
    <subcellularLocation>
        <location evidence="1">Membrane</location>
    </subcellularLocation>
</comment>
<feature type="disulfide bond" evidence="8">
    <location>
        <begin position="704"/>
        <end position="719"/>
    </location>
</feature>
<dbReference type="SUPFAM" id="SSF81321">
    <property type="entry name" value="Family A G protein-coupled receptor-like"/>
    <property type="match status" value="1"/>
</dbReference>
<comment type="caution">
    <text evidence="11">The sequence shown here is derived from an EMBL/GenBank/DDBJ whole genome shotgun (WGS) entry which is preliminary data.</text>
</comment>
<dbReference type="CDD" id="cd00112">
    <property type="entry name" value="LDLa"/>
    <property type="match status" value="2"/>
</dbReference>
<dbReference type="PROSITE" id="PS50262">
    <property type="entry name" value="G_PROTEIN_RECEP_F1_2"/>
    <property type="match status" value="1"/>
</dbReference>
<feature type="domain" description="G-protein coupled receptors family 1 profile" evidence="10">
    <location>
        <begin position="1284"/>
        <end position="1540"/>
    </location>
</feature>
<dbReference type="GO" id="GO:0043235">
    <property type="term" value="C:receptor complex"/>
    <property type="evidence" value="ECO:0007669"/>
    <property type="project" value="TreeGrafter"/>
</dbReference>
<dbReference type="InterPro" id="IPR024509">
    <property type="entry name" value="Anti-LPS_factor/Scygonadin"/>
</dbReference>
<feature type="transmembrane region" description="Helical" evidence="9">
    <location>
        <begin position="1388"/>
        <end position="1406"/>
    </location>
</feature>
<evidence type="ECO:0000256" key="9">
    <source>
        <dbReference type="SAM" id="Phobius"/>
    </source>
</evidence>
<dbReference type="InterPro" id="IPR000742">
    <property type="entry name" value="EGF"/>
</dbReference>
<dbReference type="InterPro" id="IPR038539">
    <property type="entry name" value="Anti-LPS_factor/Scygonadin_sf"/>
</dbReference>
<keyword evidence="4 9" id="KW-1133">Transmembrane helix</keyword>
<evidence type="ECO:0000256" key="6">
    <source>
        <dbReference type="ARBA" id="ARBA00023136"/>
    </source>
</evidence>
<dbReference type="GO" id="GO:0042742">
    <property type="term" value="P:defense response to bacterium"/>
    <property type="evidence" value="ECO:0007669"/>
    <property type="project" value="UniProtKB-KW"/>
</dbReference>
<reference evidence="11" key="1">
    <citation type="submission" date="2021-02" db="EMBL/GenBank/DDBJ databases">
        <authorList>
            <person name="Nowell W R."/>
        </authorList>
    </citation>
    <scope>NUCLEOTIDE SEQUENCE</scope>
</reference>
<evidence type="ECO:0000256" key="8">
    <source>
        <dbReference type="PROSITE-ProRule" id="PRU00124"/>
    </source>
</evidence>
<feature type="transmembrane region" description="Helical" evidence="9">
    <location>
        <begin position="1437"/>
        <end position="1461"/>
    </location>
</feature>
<evidence type="ECO:0000256" key="5">
    <source>
        <dbReference type="ARBA" id="ARBA00023022"/>
    </source>
</evidence>
<dbReference type="Proteomes" id="UP000663864">
    <property type="component" value="Unassembled WGS sequence"/>
</dbReference>
<keyword evidence="6 9" id="KW-0472">Membrane</keyword>
<dbReference type="Pfam" id="PF11630">
    <property type="entry name" value="Anti-LPS-SCYG"/>
    <property type="match status" value="1"/>
</dbReference>
<feature type="transmembrane region" description="Helical" evidence="9">
    <location>
        <begin position="1304"/>
        <end position="1326"/>
    </location>
</feature>
<keyword evidence="7 8" id="KW-1015">Disulfide bond</keyword>
<feature type="transmembrane region" description="Helical" evidence="9">
    <location>
        <begin position="1265"/>
        <end position="1292"/>
    </location>
</feature>
<gene>
    <name evidence="11" type="ORF">ZHD862_LOCUS27884</name>
</gene>